<accession>A0A7Y0ATJ9</accession>
<evidence type="ECO:0000313" key="3">
    <source>
        <dbReference type="Proteomes" id="UP000541470"/>
    </source>
</evidence>
<reference evidence="2 3" key="1">
    <citation type="submission" date="2020-04" db="EMBL/GenBank/DDBJ databases">
        <title>Rhizobium sp. S-51 isolated from soil.</title>
        <authorList>
            <person name="Dahal R.H."/>
        </authorList>
    </citation>
    <scope>NUCLEOTIDE SEQUENCE [LARGE SCALE GENOMIC DNA]</scope>
    <source>
        <strain evidence="2 3">S-51</strain>
    </source>
</reference>
<protein>
    <submittedName>
        <fullName evidence="2">NAD-dependent epimerase/dehydratase family protein</fullName>
    </submittedName>
</protein>
<dbReference type="Gene3D" id="3.90.25.10">
    <property type="entry name" value="UDP-galactose 4-epimerase, domain 1"/>
    <property type="match status" value="1"/>
</dbReference>
<dbReference type="Proteomes" id="UP000541470">
    <property type="component" value="Unassembled WGS sequence"/>
</dbReference>
<dbReference type="InterPro" id="IPR050177">
    <property type="entry name" value="Lipid_A_modif_metabolic_enz"/>
</dbReference>
<dbReference type="Gene3D" id="3.40.50.720">
    <property type="entry name" value="NAD(P)-binding Rossmann-like Domain"/>
    <property type="match status" value="1"/>
</dbReference>
<dbReference type="RefSeq" id="WP_169587288.1">
    <property type="nucleotide sequence ID" value="NZ_JABBGK010000001.1"/>
</dbReference>
<proteinExistence type="predicted"/>
<dbReference type="AlphaFoldDB" id="A0A7Y0ATJ9"/>
<keyword evidence="3" id="KW-1185">Reference proteome</keyword>
<sequence>MARALVTGGAGFVGRHVCARLLAEGLDVVCIDSLVEGTGALPPDRWPVPPQGNFTFVASDCRDYFARSGERFDYVYHLAAMVGGRVMLETQALCVAEDLAVDALMWKWAAETRPGTVVFFSSSAAYPIALQGPVGHRMLSEDMISFEDGLGVPDLSYGWAKLTGEFLMKLYVERYGGRAVAYRPFSGYGEDQDLAYPFPAICKRLMAEVGRDEVVVWGSGRQCRDFIHIDDCVDFVWRTVDRLPAGESLNLSTGNATSFIALAGEVARQIGWEPRIAGLSDKPEGVFFRCGDTALQAAHGLQPSISLADGIARMLDRLRFAAGRAA</sequence>
<feature type="domain" description="NAD-dependent epimerase/dehydratase" evidence="1">
    <location>
        <begin position="4"/>
        <end position="251"/>
    </location>
</feature>
<dbReference type="SUPFAM" id="SSF51735">
    <property type="entry name" value="NAD(P)-binding Rossmann-fold domains"/>
    <property type="match status" value="1"/>
</dbReference>
<evidence type="ECO:0000313" key="2">
    <source>
        <dbReference type="EMBL" id="NML73174.1"/>
    </source>
</evidence>
<name>A0A7Y0ATJ9_9HYPH</name>
<organism evidence="2 3">
    <name type="scientific">Rhizobium terricola</name>
    <dbReference type="NCBI Taxonomy" id="2728849"/>
    <lineage>
        <taxon>Bacteria</taxon>
        <taxon>Pseudomonadati</taxon>
        <taxon>Pseudomonadota</taxon>
        <taxon>Alphaproteobacteria</taxon>
        <taxon>Hyphomicrobiales</taxon>
        <taxon>Rhizobiaceae</taxon>
        <taxon>Rhizobium/Agrobacterium group</taxon>
        <taxon>Rhizobium</taxon>
    </lineage>
</organism>
<comment type="caution">
    <text evidence="2">The sequence shown here is derived from an EMBL/GenBank/DDBJ whole genome shotgun (WGS) entry which is preliminary data.</text>
</comment>
<dbReference type="PANTHER" id="PTHR43245:SF13">
    <property type="entry name" value="UDP-D-APIOSE_UDP-D-XYLOSE SYNTHASE 2"/>
    <property type="match status" value="1"/>
</dbReference>
<dbReference type="Pfam" id="PF01370">
    <property type="entry name" value="Epimerase"/>
    <property type="match status" value="1"/>
</dbReference>
<dbReference type="EMBL" id="JABBGK010000001">
    <property type="protein sequence ID" value="NML73174.1"/>
    <property type="molecule type" value="Genomic_DNA"/>
</dbReference>
<evidence type="ECO:0000259" key="1">
    <source>
        <dbReference type="Pfam" id="PF01370"/>
    </source>
</evidence>
<dbReference type="InterPro" id="IPR001509">
    <property type="entry name" value="Epimerase_deHydtase"/>
</dbReference>
<dbReference type="InterPro" id="IPR036291">
    <property type="entry name" value="NAD(P)-bd_dom_sf"/>
</dbReference>
<dbReference type="PANTHER" id="PTHR43245">
    <property type="entry name" value="BIFUNCTIONAL POLYMYXIN RESISTANCE PROTEIN ARNA"/>
    <property type="match status" value="1"/>
</dbReference>
<gene>
    <name evidence="2" type="ORF">HHL25_03440</name>
</gene>